<dbReference type="EMBL" id="PQFF01000204">
    <property type="protein sequence ID" value="RHZ74819.1"/>
    <property type="molecule type" value="Genomic_DNA"/>
</dbReference>
<dbReference type="InterPro" id="IPR018712">
    <property type="entry name" value="Tle1-like_cat"/>
</dbReference>
<dbReference type="OrthoDB" id="59699at2759"/>
<name>A0A397IFX4_9GLOM</name>
<feature type="domain" description="T6SS Phospholipase effector Tle1-like catalytic" evidence="1">
    <location>
        <begin position="29"/>
        <end position="342"/>
    </location>
</feature>
<keyword evidence="3" id="KW-1185">Reference proteome</keyword>
<organism evidence="2 3">
    <name type="scientific">Diversispora epigaea</name>
    <dbReference type="NCBI Taxonomy" id="1348612"/>
    <lineage>
        <taxon>Eukaryota</taxon>
        <taxon>Fungi</taxon>
        <taxon>Fungi incertae sedis</taxon>
        <taxon>Mucoromycota</taxon>
        <taxon>Glomeromycotina</taxon>
        <taxon>Glomeromycetes</taxon>
        <taxon>Diversisporales</taxon>
        <taxon>Diversisporaceae</taxon>
        <taxon>Diversispora</taxon>
    </lineage>
</organism>
<evidence type="ECO:0000313" key="3">
    <source>
        <dbReference type="Proteomes" id="UP000266861"/>
    </source>
</evidence>
<comment type="caution">
    <text evidence="2">The sequence shown here is derived from an EMBL/GenBank/DDBJ whole genome shotgun (WGS) entry which is preliminary data.</text>
</comment>
<proteinExistence type="predicted"/>
<reference evidence="2 3" key="1">
    <citation type="submission" date="2018-08" db="EMBL/GenBank/DDBJ databases">
        <title>Genome and evolution of the arbuscular mycorrhizal fungus Diversispora epigaea (formerly Glomus versiforme) and its bacterial endosymbionts.</title>
        <authorList>
            <person name="Sun X."/>
            <person name="Fei Z."/>
            <person name="Harrison M."/>
        </authorList>
    </citation>
    <scope>NUCLEOTIDE SEQUENCE [LARGE SCALE GENOMIC DNA]</scope>
    <source>
        <strain evidence="2 3">IT104</strain>
    </source>
</reference>
<sequence length="593" mass="69474">MTENSEETITINSKETINSNKTINKETINIVVLCDGTLNNPLVETNVYRLHMILLSHYATETETTRGLDIHVHDKLKQFRSWFKNINDHNRKKRKIREIPNDAFCYKDQHYQAGVGGMFKITDTVVACNIDEKIKSAYRHIVRRYNDNENKNKKKEIWLFGFSRGAHTVRYVAGMIQNCGILRFDSKELINRAYELYRNNSKKQESELFRNSFSHPLESTKIKFLGLWDTVSAHGLPSLTIGKGFEYHELHDNDLSNVRNAYQALSIHEKSVFFEPISISRKGKENKTCEKCKKNEECKKNVECECFKLEEIWFPGDHLEVGGGIYSVDHKIPDESLQWMIKKILCTGGLLSVDRVKEEEEIIKLTEEFLTIKIPKSIFRSLKQNVLPIVPVYGIKRTTAFFSLMCRHRTIPLYRDDNDMLTFDLLYEEGHWENTKKRFPNIDKIKEHKHKKPDSLTKFYDAMEDILIEELKGTSRRGASDAKDVNGTKAKYREQNIKKIKEIYNEIEMDKKNSDDKMDKKNSDDEIDEKDKEKIRRLFKEIDEDRIDNIESFDAKTISKFNIERLIHQYKVRMGKDFCQKCNSNNLVKSGDT</sequence>
<dbReference type="STRING" id="1348612.A0A397IFX4"/>
<evidence type="ECO:0000313" key="2">
    <source>
        <dbReference type="EMBL" id="RHZ74819.1"/>
    </source>
</evidence>
<dbReference type="Proteomes" id="UP000266861">
    <property type="component" value="Unassembled WGS sequence"/>
</dbReference>
<dbReference type="PANTHER" id="PTHR33840:SF1">
    <property type="entry name" value="TLE1 PHOSPHOLIPASE DOMAIN-CONTAINING PROTEIN"/>
    <property type="match status" value="1"/>
</dbReference>
<evidence type="ECO:0000259" key="1">
    <source>
        <dbReference type="Pfam" id="PF09994"/>
    </source>
</evidence>
<protein>
    <recommendedName>
        <fullName evidence="1">T6SS Phospholipase effector Tle1-like catalytic domain-containing protein</fullName>
    </recommendedName>
</protein>
<dbReference type="Pfam" id="PF09994">
    <property type="entry name" value="T6SS_Tle1-like_cat"/>
    <property type="match status" value="1"/>
</dbReference>
<gene>
    <name evidence="2" type="ORF">Glove_219g18</name>
</gene>
<dbReference type="PANTHER" id="PTHR33840">
    <property type="match status" value="1"/>
</dbReference>
<dbReference type="AlphaFoldDB" id="A0A397IFX4"/>
<accession>A0A397IFX4</accession>